<sequence>MVTYPNKDQLIRYIEQPKEDL</sequence>
<dbReference type="Gramene" id="OMO59647">
    <property type="protein sequence ID" value="OMO59647"/>
    <property type="gene ID" value="CCACVL1_24675"/>
</dbReference>
<organism evidence="1 2">
    <name type="scientific">Corchorus capsularis</name>
    <name type="common">Jute</name>
    <dbReference type="NCBI Taxonomy" id="210143"/>
    <lineage>
        <taxon>Eukaryota</taxon>
        <taxon>Viridiplantae</taxon>
        <taxon>Streptophyta</taxon>
        <taxon>Embryophyta</taxon>
        <taxon>Tracheophyta</taxon>
        <taxon>Spermatophyta</taxon>
        <taxon>Magnoliopsida</taxon>
        <taxon>eudicotyledons</taxon>
        <taxon>Gunneridae</taxon>
        <taxon>Pentapetalae</taxon>
        <taxon>rosids</taxon>
        <taxon>malvids</taxon>
        <taxon>Malvales</taxon>
        <taxon>Malvaceae</taxon>
        <taxon>Grewioideae</taxon>
        <taxon>Apeibeae</taxon>
        <taxon>Corchorus</taxon>
    </lineage>
</organism>
<proteinExistence type="predicted"/>
<dbReference type="EMBL" id="AWWV01013888">
    <property type="protein sequence ID" value="OMO59647.1"/>
    <property type="molecule type" value="Genomic_DNA"/>
</dbReference>
<evidence type="ECO:0000313" key="1">
    <source>
        <dbReference type="EMBL" id="OMO59647.1"/>
    </source>
</evidence>
<dbReference type="AlphaFoldDB" id="A0A1R3GNN3"/>
<reference evidence="1 2" key="1">
    <citation type="submission" date="2013-09" db="EMBL/GenBank/DDBJ databases">
        <title>Corchorus capsularis genome sequencing.</title>
        <authorList>
            <person name="Alam M."/>
            <person name="Haque M.S."/>
            <person name="Islam M.S."/>
            <person name="Emdad E.M."/>
            <person name="Islam M.M."/>
            <person name="Ahmed B."/>
            <person name="Halim A."/>
            <person name="Hossen Q.M.M."/>
            <person name="Hossain M.Z."/>
            <person name="Ahmed R."/>
            <person name="Khan M.M."/>
            <person name="Islam R."/>
            <person name="Rashid M.M."/>
            <person name="Khan S.A."/>
            <person name="Rahman M.S."/>
            <person name="Alam M."/>
        </authorList>
    </citation>
    <scope>NUCLEOTIDE SEQUENCE [LARGE SCALE GENOMIC DNA]</scope>
    <source>
        <strain evidence="2">cv. CVL-1</strain>
        <tissue evidence="1">Whole seedling</tissue>
    </source>
</reference>
<dbReference type="Proteomes" id="UP000188268">
    <property type="component" value="Unassembled WGS sequence"/>
</dbReference>
<gene>
    <name evidence="1" type="ORF">CCACVL1_24675</name>
</gene>
<protein>
    <submittedName>
        <fullName evidence="1">Uncharacterized protein</fullName>
    </submittedName>
</protein>
<name>A0A1R3GNN3_COCAP</name>
<comment type="caution">
    <text evidence="1">The sequence shown here is derived from an EMBL/GenBank/DDBJ whole genome shotgun (WGS) entry which is preliminary data.</text>
</comment>
<keyword evidence="2" id="KW-1185">Reference proteome</keyword>
<evidence type="ECO:0000313" key="2">
    <source>
        <dbReference type="Proteomes" id="UP000188268"/>
    </source>
</evidence>
<accession>A0A1R3GNN3</accession>